<dbReference type="EMBL" id="VFPH01000001">
    <property type="protein sequence ID" value="TQM44989.1"/>
    <property type="molecule type" value="Genomic_DNA"/>
</dbReference>
<proteinExistence type="inferred from homology"/>
<evidence type="ECO:0000256" key="1">
    <source>
        <dbReference type="ARBA" id="ARBA00007047"/>
    </source>
</evidence>
<dbReference type="PANTHER" id="PTHR13707">
    <property type="entry name" value="KETOACID-COENZYME A TRANSFERASE"/>
    <property type="match status" value="1"/>
</dbReference>
<dbReference type="NCBIfam" id="TIGR02428">
    <property type="entry name" value="pcaJ_scoB_fam"/>
    <property type="match status" value="1"/>
</dbReference>
<dbReference type="RefSeq" id="WP_142100252.1">
    <property type="nucleotide sequence ID" value="NZ_VFPH01000001.1"/>
</dbReference>
<comment type="similarity">
    <text evidence="1">Belongs to the 3-oxoacid CoA-transferase subunit B family.</text>
</comment>
<dbReference type="SMART" id="SM00882">
    <property type="entry name" value="CoA_trans"/>
    <property type="match status" value="1"/>
</dbReference>
<dbReference type="SUPFAM" id="SSF100950">
    <property type="entry name" value="NagB/RpiA/CoA transferase-like"/>
    <property type="match status" value="1"/>
</dbReference>
<organism evidence="3 4">
    <name type="scientific">Pseudonocardia cypriaca</name>
    <dbReference type="NCBI Taxonomy" id="882449"/>
    <lineage>
        <taxon>Bacteria</taxon>
        <taxon>Bacillati</taxon>
        <taxon>Actinomycetota</taxon>
        <taxon>Actinomycetes</taxon>
        <taxon>Pseudonocardiales</taxon>
        <taxon>Pseudonocardiaceae</taxon>
        <taxon>Pseudonocardia</taxon>
    </lineage>
</organism>
<dbReference type="PANTHER" id="PTHR13707:SF57">
    <property type="entry name" value="SUCCINYL-COA:3-KETOACID COENZYME A TRANSFERASE SUBUNIT B-RELATED"/>
    <property type="match status" value="1"/>
</dbReference>
<dbReference type="Pfam" id="PF01144">
    <property type="entry name" value="CoA_trans"/>
    <property type="match status" value="1"/>
</dbReference>
<sequence>MSGIQHRIAARVVPHIPPGAVVNLGIGIPTLVADHLPDGHGAHLQTENGLLGVGPTPAPDQIDPDLVHAGKQPVTAQPGASYFASSASFGMIRGGHVEVAVLGALQIDATGRIANWAIPGKPVLGVGGAMDLLVGARTVVVATTHTAKDGSPKIVPECTFPLTAQRPVDVVVTEAATFRTDSAGLVLVDLAAGITLDWVHEHTAAPFRVELEDALLPQAGH</sequence>
<dbReference type="Proteomes" id="UP000319818">
    <property type="component" value="Unassembled WGS sequence"/>
</dbReference>
<evidence type="ECO:0000256" key="2">
    <source>
        <dbReference type="ARBA" id="ARBA00022679"/>
    </source>
</evidence>
<dbReference type="InterPro" id="IPR012791">
    <property type="entry name" value="3-oxoacid_CoA-transf_B"/>
</dbReference>
<evidence type="ECO:0000313" key="4">
    <source>
        <dbReference type="Proteomes" id="UP000319818"/>
    </source>
</evidence>
<gene>
    <name evidence="3" type="ORF">FB388_2380</name>
</gene>
<accession>A0A543GFY0</accession>
<dbReference type="Gene3D" id="3.40.1080.10">
    <property type="entry name" value="Glutaconate Coenzyme A-transferase"/>
    <property type="match status" value="1"/>
</dbReference>
<keyword evidence="2 3" id="KW-0808">Transferase</keyword>
<keyword evidence="4" id="KW-1185">Reference proteome</keyword>
<protein>
    <submittedName>
        <fullName evidence="3">3-oxoacid CoA-transferase subunit B</fullName>
    </submittedName>
</protein>
<dbReference type="OrthoDB" id="3369756at2"/>
<dbReference type="InterPro" id="IPR037171">
    <property type="entry name" value="NagB/RpiA_transferase-like"/>
</dbReference>
<dbReference type="GO" id="GO:0008410">
    <property type="term" value="F:CoA-transferase activity"/>
    <property type="evidence" value="ECO:0007669"/>
    <property type="project" value="InterPro"/>
</dbReference>
<reference evidence="3 4" key="1">
    <citation type="submission" date="2019-06" db="EMBL/GenBank/DDBJ databases">
        <title>Sequencing the genomes of 1000 actinobacteria strains.</title>
        <authorList>
            <person name="Klenk H.-P."/>
        </authorList>
    </citation>
    <scope>NUCLEOTIDE SEQUENCE [LARGE SCALE GENOMIC DNA]</scope>
    <source>
        <strain evidence="3 4">DSM 45511</strain>
    </source>
</reference>
<name>A0A543GFY0_9PSEU</name>
<evidence type="ECO:0000313" key="3">
    <source>
        <dbReference type="EMBL" id="TQM44989.1"/>
    </source>
</evidence>
<dbReference type="AlphaFoldDB" id="A0A543GFY0"/>
<dbReference type="InterPro" id="IPR004165">
    <property type="entry name" value="CoA_trans_fam_I"/>
</dbReference>
<comment type="caution">
    <text evidence="3">The sequence shown here is derived from an EMBL/GenBank/DDBJ whole genome shotgun (WGS) entry which is preliminary data.</text>
</comment>